<comment type="caution">
    <text evidence="1">The sequence shown here is derived from an EMBL/GenBank/DDBJ whole genome shotgun (WGS) entry which is preliminary data.</text>
</comment>
<dbReference type="EMBL" id="LNZB01000041">
    <property type="protein sequence ID" value="KTD78476.1"/>
    <property type="molecule type" value="Genomic_DNA"/>
</dbReference>
<dbReference type="AlphaFoldDB" id="A0A0W1AAT3"/>
<dbReference type="Proteomes" id="UP000054729">
    <property type="component" value="Unassembled WGS sequence"/>
</dbReference>
<name>A0A0W1AAT3_9GAMM</name>
<evidence type="ECO:0000313" key="2">
    <source>
        <dbReference type="Proteomes" id="UP000054729"/>
    </source>
</evidence>
<dbReference type="PATRIC" id="fig|66969.6.peg.2076"/>
<keyword evidence="2" id="KW-1185">Reference proteome</keyword>
<organism evidence="1 2">
    <name type="scientific">Legionella waltersii</name>
    <dbReference type="NCBI Taxonomy" id="66969"/>
    <lineage>
        <taxon>Bacteria</taxon>
        <taxon>Pseudomonadati</taxon>
        <taxon>Pseudomonadota</taxon>
        <taxon>Gammaproteobacteria</taxon>
        <taxon>Legionellales</taxon>
        <taxon>Legionellaceae</taxon>
        <taxon>Legionella</taxon>
    </lineage>
</organism>
<gene>
    <name evidence="1" type="ORF">Lwal_1911</name>
</gene>
<evidence type="ECO:0000313" key="1">
    <source>
        <dbReference type="EMBL" id="KTD78476.1"/>
    </source>
</evidence>
<dbReference type="RefSeq" id="WP_058480560.1">
    <property type="nucleotide sequence ID" value="NZ_CAAAIQ010000004.1"/>
</dbReference>
<sequence length="60" mass="6801">MDFDQEIDAEMLKKVIPGIQKLDEMLKGGGVPEDVLKPFSEFAEVMQKKHNSTMSTMILM</sequence>
<accession>A0A0W1AAT3</accession>
<protein>
    <submittedName>
        <fullName evidence="1">Uncharacterized protein</fullName>
    </submittedName>
</protein>
<reference evidence="1 2" key="1">
    <citation type="submission" date="2015-11" db="EMBL/GenBank/DDBJ databases">
        <title>Genomic analysis of 38 Legionella species identifies large and diverse effector repertoires.</title>
        <authorList>
            <person name="Burstein D."/>
            <person name="Amaro F."/>
            <person name="Zusman T."/>
            <person name="Lifshitz Z."/>
            <person name="Cohen O."/>
            <person name="Gilbert J.A."/>
            <person name="Pupko T."/>
            <person name="Shuman H.A."/>
            <person name="Segal G."/>
        </authorList>
    </citation>
    <scope>NUCLEOTIDE SEQUENCE [LARGE SCALE GENOMIC DNA]</scope>
    <source>
        <strain evidence="1 2">ATCC 51914</strain>
    </source>
</reference>
<proteinExistence type="predicted"/>